<comment type="similarity">
    <text evidence="2">Belongs to the PBP/GOBP family.</text>
</comment>
<keyword evidence="7" id="KW-1185">Reference proteome</keyword>
<dbReference type="Proteomes" id="UP001153709">
    <property type="component" value="Chromosome 7"/>
</dbReference>
<dbReference type="CDD" id="cd23992">
    <property type="entry name" value="PBP_GOBP"/>
    <property type="match status" value="1"/>
</dbReference>
<feature type="signal peptide" evidence="5">
    <location>
        <begin position="1"/>
        <end position="16"/>
    </location>
</feature>
<gene>
    <name evidence="6" type="ORF">DIABBA_LOCUS10343</name>
</gene>
<organism evidence="6 7">
    <name type="scientific">Diabrotica balteata</name>
    <name type="common">Banded cucumber beetle</name>
    <dbReference type="NCBI Taxonomy" id="107213"/>
    <lineage>
        <taxon>Eukaryota</taxon>
        <taxon>Metazoa</taxon>
        <taxon>Ecdysozoa</taxon>
        <taxon>Arthropoda</taxon>
        <taxon>Hexapoda</taxon>
        <taxon>Insecta</taxon>
        <taxon>Pterygota</taxon>
        <taxon>Neoptera</taxon>
        <taxon>Endopterygota</taxon>
        <taxon>Coleoptera</taxon>
        <taxon>Polyphaga</taxon>
        <taxon>Cucujiformia</taxon>
        <taxon>Chrysomeloidea</taxon>
        <taxon>Chrysomelidae</taxon>
        <taxon>Galerucinae</taxon>
        <taxon>Diabroticina</taxon>
        <taxon>Diabroticites</taxon>
        <taxon>Diabrotica</taxon>
    </lineage>
</organism>
<evidence type="ECO:0000256" key="3">
    <source>
        <dbReference type="ARBA" id="ARBA00022525"/>
    </source>
</evidence>
<evidence type="ECO:0000256" key="4">
    <source>
        <dbReference type="ARBA" id="ARBA00022729"/>
    </source>
</evidence>
<dbReference type="OrthoDB" id="6783999at2759"/>
<sequence>MKSLVCLLGFVAIAVANLQDDVEQMNQVLQTCQRKWQIPQDILTYGVSKAKPEDKNRIGSFALCVYTTLGFMNRQGDLLDTNIRQYYRESEQAGEVNIDDILVKCRPPRGTPEQKAFFHEECMENLQSGSQDELVEQYYTKCQQQLGLSDEFLKNSQDKTKLGRFFLCIYSSLGVLTSRGDLIENETTPKCRVSPNLSPALKAWYYQECFKNAMQ</sequence>
<evidence type="ECO:0000256" key="1">
    <source>
        <dbReference type="ARBA" id="ARBA00004613"/>
    </source>
</evidence>
<keyword evidence="3" id="KW-0964">Secreted</keyword>
<keyword evidence="4 5" id="KW-0732">Signal</keyword>
<name>A0A9N9T6B4_DIABA</name>
<accession>A0A9N9T6B4</accession>
<dbReference type="Gene3D" id="1.10.238.20">
    <property type="entry name" value="Pheromone/general odorant binding protein domain"/>
    <property type="match status" value="1"/>
</dbReference>
<dbReference type="Pfam" id="PF01395">
    <property type="entry name" value="PBP_GOBP"/>
    <property type="match status" value="1"/>
</dbReference>
<dbReference type="AlphaFoldDB" id="A0A9N9T6B4"/>
<proteinExistence type="inferred from homology"/>
<dbReference type="GO" id="GO:0005549">
    <property type="term" value="F:odorant binding"/>
    <property type="evidence" value="ECO:0007669"/>
    <property type="project" value="InterPro"/>
</dbReference>
<dbReference type="PANTHER" id="PTHR11857:SF43">
    <property type="entry name" value="GEO07291P1-RELATED"/>
    <property type="match status" value="1"/>
</dbReference>
<dbReference type="GO" id="GO:0007608">
    <property type="term" value="P:sensory perception of smell"/>
    <property type="evidence" value="ECO:0007669"/>
    <property type="project" value="TreeGrafter"/>
</dbReference>
<dbReference type="SUPFAM" id="SSF47565">
    <property type="entry name" value="Insect pheromone/odorant-binding proteins"/>
    <property type="match status" value="2"/>
</dbReference>
<protein>
    <submittedName>
        <fullName evidence="6">Uncharacterized protein</fullName>
    </submittedName>
</protein>
<evidence type="ECO:0000313" key="7">
    <source>
        <dbReference type="Proteomes" id="UP001153709"/>
    </source>
</evidence>
<dbReference type="InterPro" id="IPR006170">
    <property type="entry name" value="PBP/GOBP"/>
</dbReference>
<dbReference type="InterPro" id="IPR036728">
    <property type="entry name" value="PBP_GOBP_sf"/>
</dbReference>
<feature type="chain" id="PRO_5040452846" evidence="5">
    <location>
        <begin position="17"/>
        <end position="215"/>
    </location>
</feature>
<evidence type="ECO:0000256" key="2">
    <source>
        <dbReference type="ARBA" id="ARBA00008098"/>
    </source>
</evidence>
<reference evidence="6" key="1">
    <citation type="submission" date="2022-01" db="EMBL/GenBank/DDBJ databases">
        <authorList>
            <person name="King R."/>
        </authorList>
    </citation>
    <scope>NUCLEOTIDE SEQUENCE</scope>
</reference>
<evidence type="ECO:0000256" key="5">
    <source>
        <dbReference type="SAM" id="SignalP"/>
    </source>
</evidence>
<dbReference type="GO" id="GO:0005615">
    <property type="term" value="C:extracellular space"/>
    <property type="evidence" value="ECO:0007669"/>
    <property type="project" value="TreeGrafter"/>
</dbReference>
<dbReference type="PANTHER" id="PTHR11857">
    <property type="entry name" value="ODORANT BINDING PROTEIN-RELATED"/>
    <property type="match status" value="1"/>
</dbReference>
<evidence type="ECO:0000313" key="6">
    <source>
        <dbReference type="EMBL" id="CAG9837353.1"/>
    </source>
</evidence>
<dbReference type="EMBL" id="OU898282">
    <property type="protein sequence ID" value="CAG9837353.1"/>
    <property type="molecule type" value="Genomic_DNA"/>
</dbReference>
<comment type="subcellular location">
    <subcellularLocation>
        <location evidence="1">Secreted</location>
    </subcellularLocation>
</comment>